<keyword evidence="4" id="KW-1185">Reference proteome</keyword>
<protein>
    <submittedName>
        <fullName evidence="3">Programmed cell death protein 2</fullName>
    </submittedName>
</protein>
<name>A0AAD4QCI6_9AGAM</name>
<dbReference type="Proteomes" id="UP001201163">
    <property type="component" value="Unassembled WGS sequence"/>
</dbReference>
<evidence type="ECO:0000259" key="2">
    <source>
        <dbReference type="Pfam" id="PF04194"/>
    </source>
</evidence>
<sequence length="450" mass="48995">MASPEQQDWSDSDDDDPSQVETSVLLGIPDGAIESPSDLKDAAVSRIGGLPALLSSRVPSDSSHCRYCKNPMELLVQLWAPLQDSPYDRAVYVWGCAKSSCQRMSGSVRAWRGLRYNEDYASKLERKFARKRPHGAVQSVLDARTTYHGVTGNPFAMSGNINNVSNSGIGSDMFDSMPQPGPPGAITSHVSASEEEENADSDGDSPSTSSSLVLALASATLTDSSWDLSPFYAPQYLSTISEYIPYPTKAPDEHAVGAAPDVGAGQESHTWSSEKYENSMRTDHVFDRFNGRVIHEPQQCVRYALGGIPMPFADDDIYKQLFPLLPGKSGLATVTKSVFNISSPRRGYDATSIPSCPHCGSRRVFECQLMPNLINILGTGSSADGDRGATTEEERKEVVRKLLKGEAHGHGMEWGTILVFSCEKDCCLGPGNKEKQDTWSEELALVQWDI</sequence>
<dbReference type="GO" id="GO:0030490">
    <property type="term" value="P:maturation of SSU-rRNA"/>
    <property type="evidence" value="ECO:0007669"/>
    <property type="project" value="TreeGrafter"/>
</dbReference>
<dbReference type="GO" id="GO:0005737">
    <property type="term" value="C:cytoplasm"/>
    <property type="evidence" value="ECO:0007669"/>
    <property type="project" value="InterPro"/>
</dbReference>
<feature type="domain" description="Programmed cell death protein 2 C-terminal" evidence="2">
    <location>
        <begin position="283"/>
        <end position="448"/>
    </location>
</feature>
<evidence type="ECO:0000256" key="1">
    <source>
        <dbReference type="SAM" id="MobiDB-lite"/>
    </source>
</evidence>
<feature type="compositionally biased region" description="Acidic residues" evidence="1">
    <location>
        <begin position="193"/>
        <end position="203"/>
    </location>
</feature>
<dbReference type="InterPro" id="IPR007320">
    <property type="entry name" value="PDCD2_C"/>
</dbReference>
<dbReference type="PANTHER" id="PTHR47524:SF1">
    <property type="entry name" value="20S RRNA ACCUMULATION PROTEIN 4"/>
    <property type="match status" value="1"/>
</dbReference>
<organism evidence="3 4">
    <name type="scientific">Lactarius akahatsu</name>
    <dbReference type="NCBI Taxonomy" id="416441"/>
    <lineage>
        <taxon>Eukaryota</taxon>
        <taxon>Fungi</taxon>
        <taxon>Dikarya</taxon>
        <taxon>Basidiomycota</taxon>
        <taxon>Agaricomycotina</taxon>
        <taxon>Agaricomycetes</taxon>
        <taxon>Russulales</taxon>
        <taxon>Russulaceae</taxon>
        <taxon>Lactarius</taxon>
    </lineage>
</organism>
<evidence type="ECO:0000313" key="4">
    <source>
        <dbReference type="Proteomes" id="UP001201163"/>
    </source>
</evidence>
<dbReference type="Pfam" id="PF04194">
    <property type="entry name" value="PDCD2_C"/>
    <property type="match status" value="1"/>
</dbReference>
<feature type="region of interest" description="Disordered" evidence="1">
    <location>
        <begin position="1"/>
        <end position="33"/>
    </location>
</feature>
<accession>A0AAD4QCI6</accession>
<feature type="compositionally biased region" description="Acidic residues" evidence="1">
    <location>
        <begin position="8"/>
        <end position="18"/>
    </location>
</feature>
<gene>
    <name evidence="3" type="ORF">EDB92DRAFT_1830014</name>
</gene>
<dbReference type="PANTHER" id="PTHR47524">
    <property type="entry name" value="20S RRNA ACCUMULATION PROTEIN 4"/>
    <property type="match status" value="1"/>
</dbReference>
<dbReference type="AlphaFoldDB" id="A0AAD4QCI6"/>
<proteinExistence type="predicted"/>
<evidence type="ECO:0000313" key="3">
    <source>
        <dbReference type="EMBL" id="KAH9000241.1"/>
    </source>
</evidence>
<feature type="region of interest" description="Disordered" evidence="1">
    <location>
        <begin position="168"/>
        <end position="209"/>
    </location>
</feature>
<reference evidence="3" key="1">
    <citation type="submission" date="2022-01" db="EMBL/GenBank/DDBJ databases">
        <title>Comparative genomics reveals a dynamic genome evolution in the ectomycorrhizal milk-cap (Lactarius) mushrooms.</title>
        <authorList>
            <consortium name="DOE Joint Genome Institute"/>
            <person name="Lebreton A."/>
            <person name="Tang N."/>
            <person name="Kuo A."/>
            <person name="LaButti K."/>
            <person name="Drula E."/>
            <person name="Barry K."/>
            <person name="Clum A."/>
            <person name="Lipzen A."/>
            <person name="Mousain D."/>
            <person name="Ng V."/>
            <person name="Wang R."/>
            <person name="Wang X."/>
            <person name="Dai Y."/>
            <person name="Henrissat B."/>
            <person name="Grigoriev I.V."/>
            <person name="Guerin-Laguette A."/>
            <person name="Yu F."/>
            <person name="Martin F.M."/>
        </authorList>
    </citation>
    <scope>NUCLEOTIDE SEQUENCE</scope>
    <source>
        <strain evidence="3">QP</strain>
    </source>
</reference>
<dbReference type="EMBL" id="JAKELL010000002">
    <property type="protein sequence ID" value="KAH9000241.1"/>
    <property type="molecule type" value="Genomic_DNA"/>
</dbReference>
<comment type="caution">
    <text evidence="3">The sequence shown here is derived from an EMBL/GenBank/DDBJ whole genome shotgun (WGS) entry which is preliminary data.</text>
</comment>